<proteinExistence type="predicted"/>
<accession>A0A2P2PZP7</accession>
<sequence>MVSTINIITSAQGTAREVQNKLSHHTGPPCLKSSLLNSRHFLQSNKLLQY</sequence>
<evidence type="ECO:0000313" key="1">
    <source>
        <dbReference type="EMBL" id="MBX60198.1"/>
    </source>
</evidence>
<reference evidence="1" key="1">
    <citation type="submission" date="2018-02" db="EMBL/GenBank/DDBJ databases">
        <title>Rhizophora mucronata_Transcriptome.</title>
        <authorList>
            <person name="Meera S.P."/>
            <person name="Sreeshan A."/>
            <person name="Augustine A."/>
        </authorList>
    </citation>
    <scope>NUCLEOTIDE SEQUENCE</scope>
    <source>
        <tissue evidence="1">Leaf</tissue>
    </source>
</reference>
<name>A0A2P2PZP7_RHIMU</name>
<dbReference type="EMBL" id="GGEC01079714">
    <property type="protein sequence ID" value="MBX60198.1"/>
    <property type="molecule type" value="Transcribed_RNA"/>
</dbReference>
<protein>
    <submittedName>
        <fullName evidence="1">Uncharacterized protein</fullName>
    </submittedName>
</protein>
<dbReference type="AlphaFoldDB" id="A0A2P2PZP7"/>
<organism evidence="1">
    <name type="scientific">Rhizophora mucronata</name>
    <name type="common">Asiatic mangrove</name>
    <dbReference type="NCBI Taxonomy" id="61149"/>
    <lineage>
        <taxon>Eukaryota</taxon>
        <taxon>Viridiplantae</taxon>
        <taxon>Streptophyta</taxon>
        <taxon>Embryophyta</taxon>
        <taxon>Tracheophyta</taxon>
        <taxon>Spermatophyta</taxon>
        <taxon>Magnoliopsida</taxon>
        <taxon>eudicotyledons</taxon>
        <taxon>Gunneridae</taxon>
        <taxon>Pentapetalae</taxon>
        <taxon>rosids</taxon>
        <taxon>fabids</taxon>
        <taxon>Malpighiales</taxon>
        <taxon>Rhizophoraceae</taxon>
        <taxon>Rhizophora</taxon>
    </lineage>
</organism>